<reference evidence="1 2" key="1">
    <citation type="submission" date="2019-06" db="EMBL/GenBank/DDBJ databases">
        <title>Sequencing the genomes of 1000 actinobacteria strains.</title>
        <authorList>
            <person name="Klenk H.-P."/>
        </authorList>
    </citation>
    <scope>NUCLEOTIDE SEQUENCE [LARGE SCALE GENOMIC DNA]</scope>
    <source>
        <strain evidence="1 2">DSM 21947</strain>
    </source>
</reference>
<dbReference type="AlphaFoldDB" id="A0A8H2PYU0"/>
<evidence type="ECO:0000313" key="1">
    <source>
        <dbReference type="EMBL" id="TQO20664.1"/>
    </source>
</evidence>
<proteinExistence type="predicted"/>
<keyword evidence="2" id="KW-1185">Reference proteome</keyword>
<dbReference type="EMBL" id="VFRA01000001">
    <property type="protein sequence ID" value="TQO20664.1"/>
    <property type="molecule type" value="Genomic_DNA"/>
</dbReference>
<accession>A0A8H2PYU0</accession>
<dbReference type="Proteomes" id="UP000316560">
    <property type="component" value="Unassembled WGS sequence"/>
</dbReference>
<sequence length="164" mass="17865">MLSARSTRRILLSAAHKAFMNTTLGTIEAMTASPQLITAPQAAALVRDALSAGNSDLAIRQLTEAIARLIESKGKNIPADEFAEPETTGDANYDAVLAAAFLYAANICQLEAPGWTELAPLTELWLWGGDGFESEQYKSLIRSQTPSEFLERNILTRPRDWVNA</sequence>
<name>A0A8H2PYU0_9MICO</name>
<evidence type="ECO:0000313" key="2">
    <source>
        <dbReference type="Proteomes" id="UP000316560"/>
    </source>
</evidence>
<protein>
    <submittedName>
        <fullName evidence="1">Uncharacterized protein</fullName>
    </submittedName>
</protein>
<gene>
    <name evidence="1" type="ORF">FB472_2308</name>
</gene>
<comment type="caution">
    <text evidence="1">The sequence shown here is derived from an EMBL/GenBank/DDBJ whole genome shotgun (WGS) entry which is preliminary data.</text>
</comment>
<organism evidence="1 2">
    <name type="scientific">Rhodoglobus vestalii</name>
    <dbReference type="NCBI Taxonomy" id="193384"/>
    <lineage>
        <taxon>Bacteria</taxon>
        <taxon>Bacillati</taxon>
        <taxon>Actinomycetota</taxon>
        <taxon>Actinomycetes</taxon>
        <taxon>Micrococcales</taxon>
        <taxon>Microbacteriaceae</taxon>
        <taxon>Rhodoglobus</taxon>
    </lineage>
</organism>